<reference evidence="3 4" key="1">
    <citation type="submission" date="2020-08" db="EMBL/GenBank/DDBJ databases">
        <title>Genomic Encyclopedia of Type Strains, Phase IV (KMG-V): Genome sequencing to study the core and pangenomes of soil and plant-associated prokaryotes.</title>
        <authorList>
            <person name="Whitman W."/>
        </authorList>
    </citation>
    <scope>NUCLEOTIDE SEQUENCE [LARGE SCALE GENOMIC DNA]</scope>
    <source>
        <strain evidence="3 4">DSM 7078</strain>
    </source>
</reference>
<dbReference type="PANTHER" id="PTHR46401:SF2">
    <property type="entry name" value="GLYCOSYLTRANSFERASE WBBK-RELATED"/>
    <property type="match status" value="1"/>
</dbReference>
<sequence length="369" mass="42932">MHENPKKIIVIYSGKESFGGIYTFWKNIIDNSPKNIEYKFLSLTEKIPEYPTILKPLPNFLINLSFKLNIHYYITGLYLLRYLNELKKYDLVIFNQPTAFPCGHFLKNKTKTINILHGCAKSCYDAWLKENIIYYIYYKILAFFEKISGNCCDKVLTVSEFSQMNLILEGISKPVINCGFGVNTKNHELDLSTTHLKRLKNKNEYIMLFVGRFDIGKGRNELIAIMKELSITYPNIKLICVSNKPKNHEELKKYNIGFINNVSNEELMELYLISDLFIFPTKYEGYGSVIAEAASFGLPIITSDTGIGYNLKNMDISGIYINRTNEPIATYIKQILKEYVERKRYNYSELNHLFDVKNSLKKWYDELKG</sequence>
<protein>
    <submittedName>
        <fullName evidence="3">Glycosyltransferase involved in cell wall biosynthesis</fullName>
    </submittedName>
</protein>
<dbReference type="Gene3D" id="3.40.50.2000">
    <property type="entry name" value="Glycogen Phosphorylase B"/>
    <property type="match status" value="2"/>
</dbReference>
<name>A0A7J9RZY7_METMI</name>
<accession>A0A7J9RZY7</accession>
<dbReference type="EMBL" id="JACHIQ010000001">
    <property type="protein sequence ID" value="MBB6066837.1"/>
    <property type="molecule type" value="Genomic_DNA"/>
</dbReference>
<keyword evidence="1 3" id="KW-0808">Transferase</keyword>
<dbReference type="Proteomes" id="UP000584706">
    <property type="component" value="Unassembled WGS sequence"/>
</dbReference>
<dbReference type="PANTHER" id="PTHR46401">
    <property type="entry name" value="GLYCOSYLTRANSFERASE WBBK-RELATED"/>
    <property type="match status" value="1"/>
</dbReference>
<proteinExistence type="predicted"/>
<evidence type="ECO:0000313" key="4">
    <source>
        <dbReference type="Proteomes" id="UP000584706"/>
    </source>
</evidence>
<gene>
    <name evidence="3" type="ORF">HNP97_000327</name>
</gene>
<comment type="caution">
    <text evidence="3">The sequence shown here is derived from an EMBL/GenBank/DDBJ whole genome shotgun (WGS) entry which is preliminary data.</text>
</comment>
<organism evidence="3 4">
    <name type="scientific">Methanococcus maripaludis</name>
    <name type="common">Methanococcus deltae</name>
    <dbReference type="NCBI Taxonomy" id="39152"/>
    <lineage>
        <taxon>Archaea</taxon>
        <taxon>Methanobacteriati</taxon>
        <taxon>Methanobacteriota</taxon>
        <taxon>Methanomada group</taxon>
        <taxon>Methanococci</taxon>
        <taxon>Methanococcales</taxon>
        <taxon>Methanococcaceae</taxon>
        <taxon>Methanococcus</taxon>
    </lineage>
</organism>
<evidence type="ECO:0000256" key="1">
    <source>
        <dbReference type="ARBA" id="ARBA00022679"/>
    </source>
</evidence>
<dbReference type="AlphaFoldDB" id="A0A7J9RZY7"/>
<dbReference type="CDD" id="cd03801">
    <property type="entry name" value="GT4_PimA-like"/>
    <property type="match status" value="1"/>
</dbReference>
<dbReference type="RefSeq" id="WP_183545897.1">
    <property type="nucleotide sequence ID" value="NZ_JACHIQ010000001.1"/>
</dbReference>
<dbReference type="Pfam" id="PF00534">
    <property type="entry name" value="Glycos_transf_1"/>
    <property type="match status" value="1"/>
</dbReference>
<dbReference type="GO" id="GO:0016757">
    <property type="term" value="F:glycosyltransferase activity"/>
    <property type="evidence" value="ECO:0007669"/>
    <property type="project" value="InterPro"/>
</dbReference>
<evidence type="ECO:0000259" key="2">
    <source>
        <dbReference type="Pfam" id="PF00534"/>
    </source>
</evidence>
<dbReference type="InterPro" id="IPR001296">
    <property type="entry name" value="Glyco_trans_1"/>
</dbReference>
<evidence type="ECO:0000313" key="3">
    <source>
        <dbReference type="EMBL" id="MBB6066837.1"/>
    </source>
</evidence>
<feature type="domain" description="Glycosyl transferase family 1" evidence="2">
    <location>
        <begin position="197"/>
        <end position="346"/>
    </location>
</feature>
<dbReference type="SUPFAM" id="SSF53756">
    <property type="entry name" value="UDP-Glycosyltransferase/glycogen phosphorylase"/>
    <property type="match status" value="1"/>
</dbReference>